<dbReference type="FunFam" id="2.40.30.170:FF:000010">
    <property type="entry name" value="Efflux RND transporter periplasmic adaptor subunit"/>
    <property type="match status" value="1"/>
</dbReference>
<keyword evidence="2" id="KW-0175">Coiled coil</keyword>
<dbReference type="InterPro" id="IPR058792">
    <property type="entry name" value="Beta-barrel_RND_2"/>
</dbReference>
<evidence type="ECO:0000313" key="6">
    <source>
        <dbReference type="EMBL" id="TYZ22908.1"/>
    </source>
</evidence>
<proteinExistence type="inferred from homology"/>
<dbReference type="PANTHER" id="PTHR30469">
    <property type="entry name" value="MULTIDRUG RESISTANCE PROTEIN MDTA"/>
    <property type="match status" value="1"/>
</dbReference>
<dbReference type="RefSeq" id="WP_149171302.1">
    <property type="nucleotide sequence ID" value="NZ_VTOY01000004.1"/>
</dbReference>
<dbReference type="OrthoDB" id="5392603at2"/>
<evidence type="ECO:0000313" key="7">
    <source>
        <dbReference type="Proteomes" id="UP000323646"/>
    </source>
</evidence>
<dbReference type="InterPro" id="IPR058637">
    <property type="entry name" value="YknX-like_C"/>
</dbReference>
<dbReference type="GO" id="GO:0015562">
    <property type="term" value="F:efflux transmembrane transporter activity"/>
    <property type="evidence" value="ECO:0007669"/>
    <property type="project" value="TreeGrafter"/>
</dbReference>
<dbReference type="Pfam" id="PF25973">
    <property type="entry name" value="BSH_CzcB"/>
    <property type="match status" value="1"/>
</dbReference>
<accession>A0A5D6W7U8</accession>
<dbReference type="NCBIfam" id="TIGR01730">
    <property type="entry name" value="RND_mfp"/>
    <property type="match status" value="1"/>
</dbReference>
<feature type="domain" description="CzcB-like barrel-sandwich hybrid" evidence="4">
    <location>
        <begin position="68"/>
        <end position="205"/>
    </location>
</feature>
<sequence>MEKSKTRNMMIGIFFVILAVAGWRMAGAEEEPGAEMQPLAVSTDSVSYIEKPSVMPLSGSVEGLTSSIISSRFSGQVTNVCVEDGQTVSKGQPLFVMDTVELRNALRVAQNSVNQARAKYANDCDEFGRYQILFDRGAYSRQQLETARTKMLASQADYDSAQANLSSAEKQVAEATVVSPVDGVIANKNLTNGQNVSAGSQLMTVEQLEAVHVVINVEQRDMAYLKMGDSVTVTVDAYPDKTFTGIVDVISPVAGKENRMFRVKVKVDNPEMLLKPGMFVQVQLNLGAPKMVLSVPQKAVLGQKGVQYVFTVEDGKAKKIRVEAGDIVGDRLEIVDGVSEGMTILTDNLDKLKDGNPVQLGEEA</sequence>
<reference evidence="6 7" key="1">
    <citation type="submission" date="2019-08" db="EMBL/GenBank/DDBJ databases">
        <title>Selenomonas sp. mPRGC5 and Selenomonas sp. mPRGC8 isolated from ruminal fluid of dairy goat (Capra hircus).</title>
        <authorList>
            <person name="Poothong S."/>
            <person name="Nuengjamnong C."/>
            <person name="Tanasupawat S."/>
        </authorList>
    </citation>
    <scope>NUCLEOTIDE SEQUENCE [LARGE SCALE GENOMIC DNA]</scope>
    <source>
        <strain evidence="7">mPRGC5</strain>
    </source>
</reference>
<feature type="domain" description="CusB-like beta-barrel" evidence="3">
    <location>
        <begin position="212"/>
        <end position="285"/>
    </location>
</feature>
<comment type="caution">
    <text evidence="6">The sequence shown here is derived from an EMBL/GenBank/DDBJ whole genome shotgun (WGS) entry which is preliminary data.</text>
</comment>
<dbReference type="SUPFAM" id="SSF111369">
    <property type="entry name" value="HlyD-like secretion proteins"/>
    <property type="match status" value="1"/>
</dbReference>
<gene>
    <name evidence="6" type="ORF">FZ040_06730</name>
</gene>
<dbReference type="Proteomes" id="UP000323646">
    <property type="component" value="Unassembled WGS sequence"/>
</dbReference>
<evidence type="ECO:0000256" key="1">
    <source>
        <dbReference type="ARBA" id="ARBA00009477"/>
    </source>
</evidence>
<dbReference type="Pfam" id="PF25954">
    <property type="entry name" value="Beta-barrel_RND_2"/>
    <property type="match status" value="1"/>
</dbReference>
<comment type="similarity">
    <text evidence="1">Belongs to the membrane fusion protein (MFP) (TC 8.A.1) family.</text>
</comment>
<keyword evidence="7" id="KW-1185">Reference proteome</keyword>
<dbReference type="Pfam" id="PF25989">
    <property type="entry name" value="YknX_C"/>
    <property type="match status" value="1"/>
</dbReference>
<dbReference type="Gene3D" id="2.40.30.170">
    <property type="match status" value="1"/>
</dbReference>
<dbReference type="InterPro" id="IPR058647">
    <property type="entry name" value="BSH_CzcB-like"/>
</dbReference>
<dbReference type="AlphaFoldDB" id="A0A5D6W7U8"/>
<dbReference type="EMBL" id="VTOY01000004">
    <property type="protein sequence ID" value="TYZ22908.1"/>
    <property type="molecule type" value="Genomic_DNA"/>
</dbReference>
<evidence type="ECO:0000256" key="2">
    <source>
        <dbReference type="SAM" id="Coils"/>
    </source>
</evidence>
<evidence type="ECO:0000259" key="4">
    <source>
        <dbReference type="Pfam" id="PF25973"/>
    </source>
</evidence>
<evidence type="ECO:0000259" key="5">
    <source>
        <dbReference type="Pfam" id="PF25989"/>
    </source>
</evidence>
<dbReference type="InterPro" id="IPR006143">
    <property type="entry name" value="RND_pump_MFP"/>
</dbReference>
<dbReference type="GO" id="GO:1990281">
    <property type="term" value="C:efflux pump complex"/>
    <property type="evidence" value="ECO:0007669"/>
    <property type="project" value="TreeGrafter"/>
</dbReference>
<feature type="domain" description="YknX-like C-terminal permuted SH3-like" evidence="5">
    <location>
        <begin position="292"/>
        <end position="359"/>
    </location>
</feature>
<dbReference type="Gene3D" id="2.40.420.20">
    <property type="match status" value="1"/>
</dbReference>
<feature type="coiled-coil region" evidence="2">
    <location>
        <begin position="151"/>
        <end position="178"/>
    </location>
</feature>
<evidence type="ECO:0000259" key="3">
    <source>
        <dbReference type="Pfam" id="PF25954"/>
    </source>
</evidence>
<organism evidence="6 7">
    <name type="scientific">Selenomonas ruminis</name>
    <dbReference type="NCBI Taxonomy" id="2593411"/>
    <lineage>
        <taxon>Bacteria</taxon>
        <taxon>Bacillati</taxon>
        <taxon>Bacillota</taxon>
        <taxon>Negativicutes</taxon>
        <taxon>Selenomonadales</taxon>
        <taxon>Selenomonadaceae</taxon>
        <taxon>Selenomonas</taxon>
    </lineage>
</organism>
<protein>
    <submittedName>
        <fullName evidence="6">Efflux RND transporter periplasmic adaptor subunit</fullName>
    </submittedName>
</protein>
<dbReference type="Gene3D" id="2.40.50.100">
    <property type="match status" value="1"/>
</dbReference>
<dbReference type="Gene3D" id="1.10.287.470">
    <property type="entry name" value="Helix hairpin bin"/>
    <property type="match status" value="1"/>
</dbReference>
<name>A0A5D6W7U8_9FIRM</name>